<proteinExistence type="inferred from homology"/>
<dbReference type="Proteomes" id="UP001156666">
    <property type="component" value="Unassembled WGS sequence"/>
</dbReference>
<dbReference type="PANTHER" id="PTHR46986:SF1">
    <property type="entry name" value="ENDORIBONUCLEASE YBEY, CHLOROPLASTIC"/>
    <property type="match status" value="1"/>
</dbReference>
<evidence type="ECO:0000313" key="9">
    <source>
        <dbReference type="Proteomes" id="UP001156666"/>
    </source>
</evidence>
<dbReference type="NCBIfam" id="TIGR00043">
    <property type="entry name" value="rRNA maturation RNase YbeY"/>
    <property type="match status" value="1"/>
</dbReference>
<dbReference type="GO" id="GO:0004222">
    <property type="term" value="F:metalloendopeptidase activity"/>
    <property type="evidence" value="ECO:0007669"/>
    <property type="project" value="InterPro"/>
</dbReference>
<keyword evidence="9" id="KW-1185">Reference proteome</keyword>
<evidence type="ECO:0000256" key="5">
    <source>
        <dbReference type="ARBA" id="ARBA00022801"/>
    </source>
</evidence>
<keyword evidence="4 7" id="KW-0255">Endonuclease</keyword>
<name>A0AA37SQ61_9BACT</name>
<dbReference type="PANTHER" id="PTHR46986">
    <property type="entry name" value="ENDORIBONUCLEASE YBEY, CHLOROPLASTIC"/>
    <property type="match status" value="1"/>
</dbReference>
<accession>A0AA37SQ61</accession>
<evidence type="ECO:0000256" key="3">
    <source>
        <dbReference type="ARBA" id="ARBA00022723"/>
    </source>
</evidence>
<dbReference type="GO" id="GO:0004521">
    <property type="term" value="F:RNA endonuclease activity"/>
    <property type="evidence" value="ECO:0007669"/>
    <property type="project" value="UniProtKB-UniRule"/>
</dbReference>
<keyword evidence="7" id="KW-0963">Cytoplasm</keyword>
<protein>
    <recommendedName>
        <fullName evidence="7">Endoribonuclease YbeY</fullName>
        <ecNumber evidence="7">3.1.-.-</ecNumber>
    </recommendedName>
</protein>
<comment type="similarity">
    <text evidence="1 7">Belongs to the endoribonuclease YbeY family.</text>
</comment>
<dbReference type="InterPro" id="IPR023091">
    <property type="entry name" value="MetalPrtase_cat_dom_sf_prd"/>
</dbReference>
<keyword evidence="7" id="KW-0690">Ribosome biogenesis</keyword>
<dbReference type="GO" id="GO:0008270">
    <property type="term" value="F:zinc ion binding"/>
    <property type="evidence" value="ECO:0007669"/>
    <property type="project" value="UniProtKB-UniRule"/>
</dbReference>
<dbReference type="GO" id="GO:0005737">
    <property type="term" value="C:cytoplasm"/>
    <property type="evidence" value="ECO:0007669"/>
    <property type="project" value="UniProtKB-SubCell"/>
</dbReference>
<comment type="function">
    <text evidence="7">Single strand-specific metallo-endoribonuclease involved in late-stage 70S ribosome quality control and in maturation of the 3' terminus of the 16S rRNA.</text>
</comment>
<dbReference type="RefSeq" id="WP_235292861.1">
    <property type="nucleotide sequence ID" value="NZ_BSOH01000023.1"/>
</dbReference>
<dbReference type="HAMAP" id="MF_00009">
    <property type="entry name" value="Endoribonucl_YbeY"/>
    <property type="match status" value="1"/>
</dbReference>
<gene>
    <name evidence="7 8" type="primary">ybeY</name>
    <name evidence="8" type="ORF">GCM10007940_35320</name>
</gene>
<keyword evidence="6 7" id="KW-0862">Zinc</keyword>
<dbReference type="SUPFAM" id="SSF55486">
    <property type="entry name" value="Metalloproteases ('zincins'), catalytic domain"/>
    <property type="match status" value="1"/>
</dbReference>
<comment type="subcellular location">
    <subcellularLocation>
        <location evidence="7">Cytoplasm</location>
    </subcellularLocation>
</comment>
<evidence type="ECO:0000313" key="8">
    <source>
        <dbReference type="EMBL" id="GLR18916.1"/>
    </source>
</evidence>
<reference evidence="8" key="2">
    <citation type="submission" date="2023-01" db="EMBL/GenBank/DDBJ databases">
        <title>Draft genome sequence of Portibacter lacus strain NBRC 108769.</title>
        <authorList>
            <person name="Sun Q."/>
            <person name="Mori K."/>
        </authorList>
    </citation>
    <scope>NUCLEOTIDE SEQUENCE</scope>
    <source>
        <strain evidence="8">NBRC 108769</strain>
    </source>
</reference>
<comment type="caution">
    <text evidence="8">The sequence shown here is derived from an EMBL/GenBank/DDBJ whole genome shotgun (WGS) entry which is preliminary data.</text>
</comment>
<comment type="cofactor">
    <cofactor evidence="7">
        <name>Zn(2+)</name>
        <dbReference type="ChEBI" id="CHEBI:29105"/>
    </cofactor>
    <text evidence="7">Binds 1 zinc ion.</text>
</comment>
<feature type="binding site" evidence="7">
    <location>
        <position position="118"/>
    </location>
    <ligand>
        <name>Zn(2+)</name>
        <dbReference type="ChEBI" id="CHEBI:29105"/>
        <note>catalytic</note>
    </ligand>
</feature>
<keyword evidence="3 7" id="KW-0479">Metal-binding</keyword>
<feature type="binding site" evidence="7">
    <location>
        <position position="124"/>
    </location>
    <ligand>
        <name>Zn(2+)</name>
        <dbReference type="ChEBI" id="CHEBI:29105"/>
        <note>catalytic</note>
    </ligand>
</feature>
<feature type="binding site" evidence="7">
    <location>
        <position position="114"/>
    </location>
    <ligand>
        <name>Zn(2+)</name>
        <dbReference type="ChEBI" id="CHEBI:29105"/>
        <note>catalytic</note>
    </ligand>
</feature>
<dbReference type="EMBL" id="BSOH01000023">
    <property type="protein sequence ID" value="GLR18916.1"/>
    <property type="molecule type" value="Genomic_DNA"/>
</dbReference>
<keyword evidence="2 7" id="KW-0540">Nuclease</keyword>
<keyword evidence="5 7" id="KW-0378">Hydrolase</keyword>
<evidence type="ECO:0000256" key="1">
    <source>
        <dbReference type="ARBA" id="ARBA00010875"/>
    </source>
</evidence>
<dbReference type="AlphaFoldDB" id="A0AA37SQ61"/>
<evidence type="ECO:0000256" key="2">
    <source>
        <dbReference type="ARBA" id="ARBA00022722"/>
    </source>
</evidence>
<sequence>MSEELDLPVVFHFEDIEFELIPEEKYTTWVHKMAEVNKVSIEAINYIFCSDEYLLDINRNYLQHDYYTDIISFPYHEKPNPLQGDIFISIDRVKENAADLKIDFNTELLRVISHGLLHFCGFKDKTSEDQQIMREKEEEMMNLF</sequence>
<keyword evidence="7" id="KW-0698">rRNA processing</keyword>
<reference evidence="8" key="1">
    <citation type="journal article" date="2014" name="Int. J. Syst. Evol. Microbiol.">
        <title>Complete genome sequence of Corynebacterium casei LMG S-19264T (=DSM 44701T), isolated from a smear-ripened cheese.</title>
        <authorList>
            <consortium name="US DOE Joint Genome Institute (JGI-PGF)"/>
            <person name="Walter F."/>
            <person name="Albersmeier A."/>
            <person name="Kalinowski J."/>
            <person name="Ruckert C."/>
        </authorList>
    </citation>
    <scope>NUCLEOTIDE SEQUENCE</scope>
    <source>
        <strain evidence="8">NBRC 108769</strain>
    </source>
</reference>
<evidence type="ECO:0000256" key="6">
    <source>
        <dbReference type="ARBA" id="ARBA00022833"/>
    </source>
</evidence>
<organism evidence="8 9">
    <name type="scientific">Portibacter lacus</name>
    <dbReference type="NCBI Taxonomy" id="1099794"/>
    <lineage>
        <taxon>Bacteria</taxon>
        <taxon>Pseudomonadati</taxon>
        <taxon>Bacteroidota</taxon>
        <taxon>Saprospiria</taxon>
        <taxon>Saprospirales</taxon>
        <taxon>Haliscomenobacteraceae</taxon>
        <taxon>Portibacter</taxon>
    </lineage>
</organism>
<dbReference type="InterPro" id="IPR002036">
    <property type="entry name" value="YbeY"/>
</dbReference>
<evidence type="ECO:0000256" key="4">
    <source>
        <dbReference type="ARBA" id="ARBA00022759"/>
    </source>
</evidence>
<dbReference type="Pfam" id="PF02130">
    <property type="entry name" value="YbeY"/>
    <property type="match status" value="1"/>
</dbReference>
<evidence type="ECO:0000256" key="7">
    <source>
        <dbReference type="HAMAP-Rule" id="MF_00009"/>
    </source>
</evidence>
<dbReference type="Gene3D" id="3.40.390.30">
    <property type="entry name" value="Metalloproteases ('zincins'), catalytic domain"/>
    <property type="match status" value="1"/>
</dbReference>
<dbReference type="GO" id="GO:0006364">
    <property type="term" value="P:rRNA processing"/>
    <property type="evidence" value="ECO:0007669"/>
    <property type="project" value="UniProtKB-UniRule"/>
</dbReference>
<dbReference type="EC" id="3.1.-.-" evidence="7"/>